<dbReference type="GO" id="GO:0015074">
    <property type="term" value="P:DNA integration"/>
    <property type="evidence" value="ECO:0007669"/>
    <property type="project" value="InterPro"/>
</dbReference>
<evidence type="ECO:0000313" key="4">
    <source>
        <dbReference type="Proteomes" id="UP000765509"/>
    </source>
</evidence>
<dbReference type="Proteomes" id="UP000765509">
    <property type="component" value="Unassembled WGS sequence"/>
</dbReference>
<protein>
    <recommendedName>
        <fullName evidence="2">Integrase catalytic domain-containing protein</fullName>
    </recommendedName>
</protein>
<evidence type="ECO:0000259" key="2">
    <source>
        <dbReference type="PROSITE" id="PS50994"/>
    </source>
</evidence>
<proteinExistence type="predicted"/>
<keyword evidence="4" id="KW-1185">Reference proteome</keyword>
<dbReference type="Gene3D" id="3.30.420.10">
    <property type="entry name" value="Ribonuclease H-like superfamily/Ribonuclease H"/>
    <property type="match status" value="1"/>
</dbReference>
<evidence type="ECO:0000256" key="1">
    <source>
        <dbReference type="ARBA" id="ARBA00022884"/>
    </source>
</evidence>
<feature type="domain" description="Integrase catalytic" evidence="2">
    <location>
        <begin position="55"/>
        <end position="134"/>
    </location>
</feature>
<dbReference type="InterPro" id="IPR050951">
    <property type="entry name" value="Retrovirus_Pol_polyprotein"/>
</dbReference>
<dbReference type="SUPFAM" id="SSF53098">
    <property type="entry name" value="Ribonuclease H-like"/>
    <property type="match status" value="1"/>
</dbReference>
<sequence>MGNMSEDKTKERIGRTAWCSQWEQEFGYHINNCYRWNKSNRKHGKKYELLQHIEEPKNPWEIINIDWVTGLVPGEKENFDSCVGIVDIFSNSLRFLPCHKEDTAIKTALIFWHILLETFGMTKIIIHDRNPQFT</sequence>
<dbReference type="GO" id="GO:0005634">
    <property type="term" value="C:nucleus"/>
    <property type="evidence" value="ECO:0007669"/>
    <property type="project" value="UniProtKB-ARBA"/>
</dbReference>
<accession>A0A9Q3E661</accession>
<comment type="caution">
    <text evidence="3">The sequence shown here is derived from an EMBL/GenBank/DDBJ whole genome shotgun (WGS) entry which is preliminary data.</text>
</comment>
<dbReference type="InterPro" id="IPR012337">
    <property type="entry name" value="RNaseH-like_sf"/>
</dbReference>
<reference evidence="3" key="1">
    <citation type="submission" date="2021-03" db="EMBL/GenBank/DDBJ databases">
        <title>Draft genome sequence of rust myrtle Austropuccinia psidii MF-1, a brazilian biotype.</title>
        <authorList>
            <person name="Quecine M.C."/>
            <person name="Pachon D.M.R."/>
            <person name="Bonatelli M.L."/>
            <person name="Correr F.H."/>
            <person name="Franceschini L.M."/>
            <person name="Leite T.F."/>
            <person name="Margarido G.R.A."/>
            <person name="Almeida C.A."/>
            <person name="Ferrarezi J.A."/>
            <person name="Labate C.A."/>
        </authorList>
    </citation>
    <scope>NUCLEOTIDE SEQUENCE</scope>
    <source>
        <strain evidence="3">MF-1</strain>
    </source>
</reference>
<dbReference type="PANTHER" id="PTHR37984:SF5">
    <property type="entry name" value="PROTEIN NYNRIN-LIKE"/>
    <property type="match status" value="1"/>
</dbReference>
<keyword evidence="1" id="KW-0694">RNA-binding</keyword>
<dbReference type="PROSITE" id="PS50994">
    <property type="entry name" value="INTEGRASE"/>
    <property type="match status" value="1"/>
</dbReference>
<evidence type="ECO:0000313" key="3">
    <source>
        <dbReference type="EMBL" id="MBW0513058.1"/>
    </source>
</evidence>
<gene>
    <name evidence="3" type="ORF">O181_052773</name>
</gene>
<dbReference type="GO" id="GO:0003723">
    <property type="term" value="F:RNA binding"/>
    <property type="evidence" value="ECO:0007669"/>
    <property type="project" value="UniProtKB-KW"/>
</dbReference>
<dbReference type="AlphaFoldDB" id="A0A9Q3E661"/>
<dbReference type="InterPro" id="IPR036397">
    <property type="entry name" value="RNaseH_sf"/>
</dbReference>
<dbReference type="PANTHER" id="PTHR37984">
    <property type="entry name" value="PROTEIN CBG26694"/>
    <property type="match status" value="1"/>
</dbReference>
<name>A0A9Q3E661_9BASI</name>
<dbReference type="EMBL" id="AVOT02023153">
    <property type="protein sequence ID" value="MBW0513058.1"/>
    <property type="molecule type" value="Genomic_DNA"/>
</dbReference>
<dbReference type="InterPro" id="IPR001584">
    <property type="entry name" value="Integrase_cat-core"/>
</dbReference>
<organism evidence="3 4">
    <name type="scientific">Austropuccinia psidii MF-1</name>
    <dbReference type="NCBI Taxonomy" id="1389203"/>
    <lineage>
        <taxon>Eukaryota</taxon>
        <taxon>Fungi</taxon>
        <taxon>Dikarya</taxon>
        <taxon>Basidiomycota</taxon>
        <taxon>Pucciniomycotina</taxon>
        <taxon>Pucciniomycetes</taxon>
        <taxon>Pucciniales</taxon>
        <taxon>Sphaerophragmiaceae</taxon>
        <taxon>Austropuccinia</taxon>
    </lineage>
</organism>